<feature type="compositionally biased region" description="Polar residues" evidence="1">
    <location>
        <begin position="119"/>
        <end position="131"/>
    </location>
</feature>
<dbReference type="EMBL" id="QEFC01002724">
    <property type="protein sequence ID" value="KAE9451127.1"/>
    <property type="molecule type" value="Genomic_DNA"/>
</dbReference>
<dbReference type="AlphaFoldDB" id="A0A6A4L888"/>
<dbReference type="Proteomes" id="UP000428333">
    <property type="component" value="Linkage Group LG10"/>
</dbReference>
<dbReference type="PROSITE" id="PS50858">
    <property type="entry name" value="BSD"/>
    <property type="match status" value="1"/>
</dbReference>
<comment type="caution">
    <text evidence="3">The sequence shown here is derived from an EMBL/GenBank/DDBJ whole genome shotgun (WGS) entry which is preliminary data.</text>
</comment>
<feature type="domain" description="BSD" evidence="2">
    <location>
        <begin position="181"/>
        <end position="233"/>
    </location>
</feature>
<sequence>RLFCTPTHSLHVNRKPENRSIEAMEYWQRAKTFAEEAAKKTQTLTSPARIADIVSETAKRSKEFAAEASKKADEIKSLADQGIKSLADQIPSSLSLLDSPPPPPQSEHSLRSSRSSASPTILESSFVDSRPAPSSISLIKERCPSIAPKAVLSMYQINSNSKLFICCVDDSVISDVPTVSNVRQDLTEWQQKHASIVLTTVQQISRLRYELCPRHMKDAKFWRIYFTLVSTHVAPYEKQYMEEAKLKEEQNKDDKSKQTSIDGDPHSPGVMVTKQKSLTSTSSTAEQDLDTFLLGDLEDGDGGADDGDEAFDDDFDKIGNSDVEDEPKFFKALSAGCLADLRKVSIHVSFIAYDVKTECLSCFVYLDSVNSLLPYSRKVYQYEMFEIRSNN</sequence>
<evidence type="ECO:0000313" key="4">
    <source>
        <dbReference type="Proteomes" id="UP000428333"/>
    </source>
</evidence>
<proteinExistence type="predicted"/>
<dbReference type="PANTHER" id="PTHR31923">
    <property type="entry name" value="BSD DOMAIN-CONTAINING PROTEIN"/>
    <property type="match status" value="1"/>
</dbReference>
<feature type="region of interest" description="Disordered" evidence="1">
    <location>
        <begin position="246"/>
        <end position="284"/>
    </location>
</feature>
<dbReference type="InterPro" id="IPR005607">
    <property type="entry name" value="BSD_dom"/>
</dbReference>
<dbReference type="OrthoDB" id="47923at2759"/>
<protein>
    <recommendedName>
        <fullName evidence="2">BSD domain-containing protein</fullName>
    </recommendedName>
</protein>
<feature type="region of interest" description="Disordered" evidence="1">
    <location>
        <begin position="92"/>
        <end position="131"/>
    </location>
</feature>
<dbReference type="SUPFAM" id="SSF140383">
    <property type="entry name" value="BSD domain-like"/>
    <property type="match status" value="1"/>
</dbReference>
<name>A0A6A4L888_9ERIC</name>
<feature type="non-terminal residue" evidence="3">
    <location>
        <position position="1"/>
    </location>
</feature>
<dbReference type="Gene3D" id="1.10.3970.10">
    <property type="entry name" value="BSD domain"/>
    <property type="match status" value="1"/>
</dbReference>
<feature type="compositionally biased region" description="Basic and acidic residues" evidence="1">
    <location>
        <begin position="246"/>
        <end position="257"/>
    </location>
</feature>
<evidence type="ECO:0000313" key="3">
    <source>
        <dbReference type="EMBL" id="KAE9451127.1"/>
    </source>
</evidence>
<feature type="compositionally biased region" description="Low complexity" evidence="1">
    <location>
        <begin position="273"/>
        <end position="284"/>
    </location>
</feature>
<keyword evidence="4" id="KW-1185">Reference proteome</keyword>
<reference evidence="3 4" key="1">
    <citation type="journal article" date="2019" name="Genome Biol. Evol.">
        <title>The Rhododendron genome and chromosomal organization provide insight into shared whole-genome duplications across the heath family (Ericaceae).</title>
        <authorList>
            <person name="Soza V.L."/>
            <person name="Lindsley D."/>
            <person name="Waalkes A."/>
            <person name="Ramage E."/>
            <person name="Patwardhan R.P."/>
            <person name="Burton J.N."/>
            <person name="Adey A."/>
            <person name="Kumar A."/>
            <person name="Qiu R."/>
            <person name="Shendure J."/>
            <person name="Hall B."/>
        </authorList>
    </citation>
    <scope>NUCLEOTIDE SEQUENCE [LARGE SCALE GENOMIC DNA]</scope>
    <source>
        <strain evidence="3">RSF 1966-606</strain>
    </source>
</reference>
<organism evidence="3 4">
    <name type="scientific">Rhododendron williamsianum</name>
    <dbReference type="NCBI Taxonomy" id="262921"/>
    <lineage>
        <taxon>Eukaryota</taxon>
        <taxon>Viridiplantae</taxon>
        <taxon>Streptophyta</taxon>
        <taxon>Embryophyta</taxon>
        <taxon>Tracheophyta</taxon>
        <taxon>Spermatophyta</taxon>
        <taxon>Magnoliopsida</taxon>
        <taxon>eudicotyledons</taxon>
        <taxon>Gunneridae</taxon>
        <taxon>Pentapetalae</taxon>
        <taxon>asterids</taxon>
        <taxon>Ericales</taxon>
        <taxon>Ericaceae</taxon>
        <taxon>Ericoideae</taxon>
        <taxon>Rhodoreae</taxon>
        <taxon>Rhododendron</taxon>
    </lineage>
</organism>
<dbReference type="SMART" id="SM00751">
    <property type="entry name" value="BSD"/>
    <property type="match status" value="1"/>
</dbReference>
<evidence type="ECO:0000256" key="1">
    <source>
        <dbReference type="SAM" id="MobiDB-lite"/>
    </source>
</evidence>
<dbReference type="InterPro" id="IPR035925">
    <property type="entry name" value="BSD_dom_sf"/>
</dbReference>
<accession>A0A6A4L888</accession>
<dbReference type="Pfam" id="PF03909">
    <property type="entry name" value="BSD"/>
    <property type="match status" value="1"/>
</dbReference>
<gene>
    <name evidence="3" type="ORF">C3L33_16970</name>
</gene>
<evidence type="ECO:0000259" key="2">
    <source>
        <dbReference type="PROSITE" id="PS50858"/>
    </source>
</evidence>
<dbReference type="PANTHER" id="PTHR31923:SF36">
    <property type="entry name" value="BSD DOMAIN-CONTAINING PROTEIN"/>
    <property type="match status" value="1"/>
</dbReference>